<evidence type="ECO:0000256" key="5">
    <source>
        <dbReference type="PIRSR" id="PIRSR019663-1"/>
    </source>
</evidence>
<feature type="active site" evidence="5">
    <location>
        <position position="166"/>
    </location>
</feature>
<reference evidence="7 9" key="1">
    <citation type="submission" date="2017-11" db="EMBL/GenBank/DDBJ databases">
        <title>The genome of Rhizophagus clarus HR1 reveals common genetic basis of auxotrophy among arbuscular mycorrhizal fungi.</title>
        <authorList>
            <person name="Kobayashi Y."/>
        </authorList>
    </citation>
    <scope>NUCLEOTIDE SEQUENCE [LARGE SCALE GENOMIC DNA]</scope>
    <source>
        <strain evidence="7 9">HR1</strain>
    </source>
</reference>
<dbReference type="PRINTS" id="PR00776">
    <property type="entry name" value="HEMOGLOBNASE"/>
</dbReference>
<dbReference type="Proteomes" id="UP000247702">
    <property type="component" value="Unassembled WGS sequence"/>
</dbReference>
<evidence type="ECO:0000313" key="7">
    <source>
        <dbReference type="EMBL" id="GBB84838.1"/>
    </source>
</evidence>
<keyword evidence="3" id="KW-0337">GPI-anchor biosynthesis</keyword>
<comment type="pathway">
    <text evidence="1">Glycolipid biosynthesis; glycosylphosphatidylinositol-anchor biosynthesis.</text>
</comment>
<dbReference type="Gene3D" id="3.40.50.1460">
    <property type="match status" value="1"/>
</dbReference>
<feature type="active site" description="Nucleophile" evidence="5">
    <location>
        <position position="208"/>
    </location>
</feature>
<dbReference type="Pfam" id="PF01650">
    <property type="entry name" value="Peptidase_C13"/>
    <property type="match status" value="1"/>
</dbReference>
<dbReference type="UniPathway" id="UPA00196"/>
<dbReference type="GO" id="GO:0006506">
    <property type="term" value="P:GPI anchor biosynthetic process"/>
    <property type="evidence" value="ECO:0007669"/>
    <property type="project" value="UniProtKB-UniPathway"/>
</dbReference>
<feature type="signal peptide" evidence="6">
    <location>
        <begin position="1"/>
        <end position="28"/>
    </location>
</feature>
<dbReference type="PIRSF" id="PIRSF019663">
    <property type="entry name" value="Legumain"/>
    <property type="match status" value="1"/>
</dbReference>
<dbReference type="OrthoDB" id="192611at2759"/>
<dbReference type="AlphaFoldDB" id="A0A2Z6QVZ8"/>
<evidence type="ECO:0000313" key="9">
    <source>
        <dbReference type="Proteomes" id="UP000247702"/>
    </source>
</evidence>
<dbReference type="GO" id="GO:0003923">
    <property type="term" value="F:GPI-anchor transamidase activity"/>
    <property type="evidence" value="ECO:0007669"/>
    <property type="project" value="InterPro"/>
</dbReference>
<evidence type="ECO:0000313" key="8">
    <source>
        <dbReference type="EMBL" id="GES88716.1"/>
    </source>
</evidence>
<gene>
    <name evidence="8" type="ORF">RCL2_001564600</name>
    <name evidence="7" type="ORF">RclHR1_11400002</name>
</gene>
<dbReference type="FunFam" id="3.40.50.1460:FF:000003">
    <property type="entry name" value="GPI-anchor transamidase"/>
    <property type="match status" value="1"/>
</dbReference>
<comment type="similarity">
    <text evidence="2">Belongs to the peptidase C13 family.</text>
</comment>
<reference evidence="8" key="2">
    <citation type="submission" date="2019-10" db="EMBL/GenBank/DDBJ databases">
        <title>Conservation and host-specific expression of non-tandemly repeated heterogenous ribosome RNA gene in arbuscular mycorrhizal fungi.</title>
        <authorList>
            <person name="Maeda T."/>
            <person name="Kobayashi Y."/>
            <person name="Nakagawa T."/>
            <person name="Ezawa T."/>
            <person name="Yamaguchi K."/>
            <person name="Bino T."/>
            <person name="Nishimoto Y."/>
            <person name="Shigenobu S."/>
            <person name="Kawaguchi M."/>
        </authorList>
    </citation>
    <scope>NUCLEOTIDE SEQUENCE</scope>
    <source>
        <strain evidence="8">HR1</strain>
    </source>
</reference>
<evidence type="ECO:0000256" key="4">
    <source>
        <dbReference type="ARBA" id="ARBA00022729"/>
    </source>
</evidence>
<keyword evidence="4 6" id="KW-0732">Signal</keyword>
<evidence type="ECO:0000256" key="6">
    <source>
        <dbReference type="SAM" id="SignalP"/>
    </source>
</evidence>
<dbReference type="GO" id="GO:0006508">
    <property type="term" value="P:proteolysis"/>
    <property type="evidence" value="ECO:0007669"/>
    <property type="project" value="InterPro"/>
</dbReference>
<keyword evidence="9" id="KW-1185">Reference proteome</keyword>
<accession>A0A2Z6QVZ8</accession>
<evidence type="ECO:0000256" key="1">
    <source>
        <dbReference type="ARBA" id="ARBA00004687"/>
    </source>
</evidence>
<dbReference type="PIRSF" id="PIRSF500138">
    <property type="entry name" value="GPI8"/>
    <property type="match status" value="1"/>
</dbReference>
<dbReference type="PANTHER" id="PTHR48067">
    <property type="entry name" value="GPI-ANCHOR TRANSAMIDASE"/>
    <property type="match status" value="1"/>
</dbReference>
<dbReference type="GO" id="GO:0042765">
    <property type="term" value="C:GPI-anchor transamidase complex"/>
    <property type="evidence" value="ECO:0007669"/>
    <property type="project" value="InterPro"/>
</dbReference>
<dbReference type="PANTHER" id="PTHR48067:SF1">
    <property type="entry name" value="GPI-ANCHOR TRANSAMIDASE"/>
    <property type="match status" value="1"/>
</dbReference>
<protein>
    <submittedName>
        <fullName evidence="8">GPI-anchor transamidase</fullName>
    </submittedName>
</protein>
<dbReference type="STRING" id="94130.A0A2Z6QVZ8"/>
<sequence>MAFHKFSFVRFFTIVIILYTTISQISFAQDNEVIVDSFFSRGGHTNNWAVLVCTSRFWFNYRHIANALSIYRTVKRLGIPDSNIILMLADDVACNPRNAFPATVFNNAGRYLDLYGDNVEVDYRGYEVTVENFIRVLTGRVAPDTPRSKRLLSDDRSNILVYMTGHGGNEFLKFQDAEEISSFDLADAFEQMWEKRRYHEILFMIDTCQANTMYSQIYSPNILATGSSELGENSYSHHMDTDIGVAVIDRFTYYNLEFLENVDMQSKATLKDLFNSYNPTFIHSTPGVRSDLFPRPLDKVLVTDFFGSVQNVELTGQQYNISNSDTVDETTISDESNFKITEYRSKESPRESEKPDSKNFHLFNVNSKQSSPSLAQFLIASILFGTLIKLVSIKL</sequence>
<dbReference type="GO" id="GO:0016255">
    <property type="term" value="P:attachment of GPI anchor to protein"/>
    <property type="evidence" value="ECO:0007669"/>
    <property type="project" value="InterPro"/>
</dbReference>
<dbReference type="InterPro" id="IPR028361">
    <property type="entry name" value="GPI_transamidase"/>
</dbReference>
<dbReference type="EMBL" id="BLAL01000182">
    <property type="protein sequence ID" value="GES88716.1"/>
    <property type="molecule type" value="Genomic_DNA"/>
</dbReference>
<name>A0A2Z6QVZ8_9GLOM</name>
<comment type="caution">
    <text evidence="7">The sequence shown here is derived from an EMBL/GenBank/DDBJ whole genome shotgun (WGS) entry which is preliminary data.</text>
</comment>
<feature type="chain" id="PRO_5036060081" evidence="6">
    <location>
        <begin position="29"/>
        <end position="395"/>
    </location>
</feature>
<proteinExistence type="inferred from homology"/>
<dbReference type="EMBL" id="BEXD01000159">
    <property type="protein sequence ID" value="GBB84838.1"/>
    <property type="molecule type" value="Genomic_DNA"/>
</dbReference>
<evidence type="ECO:0000256" key="2">
    <source>
        <dbReference type="ARBA" id="ARBA00009941"/>
    </source>
</evidence>
<organism evidence="7 9">
    <name type="scientific">Rhizophagus clarus</name>
    <dbReference type="NCBI Taxonomy" id="94130"/>
    <lineage>
        <taxon>Eukaryota</taxon>
        <taxon>Fungi</taxon>
        <taxon>Fungi incertae sedis</taxon>
        <taxon>Mucoromycota</taxon>
        <taxon>Glomeromycotina</taxon>
        <taxon>Glomeromycetes</taxon>
        <taxon>Glomerales</taxon>
        <taxon>Glomeraceae</taxon>
        <taxon>Rhizophagus</taxon>
    </lineage>
</organism>
<evidence type="ECO:0000256" key="3">
    <source>
        <dbReference type="ARBA" id="ARBA00022502"/>
    </source>
</evidence>
<dbReference type="InterPro" id="IPR001096">
    <property type="entry name" value="Peptidase_C13"/>
</dbReference>
<dbReference type="Proteomes" id="UP000615446">
    <property type="component" value="Unassembled WGS sequence"/>
</dbReference>